<dbReference type="Proteomes" id="UP001221189">
    <property type="component" value="Unassembled WGS sequence"/>
</dbReference>
<dbReference type="RefSeq" id="WP_263531762.1">
    <property type="nucleotide sequence ID" value="NZ_JAQQXT010000002.1"/>
</dbReference>
<keyword evidence="3" id="KW-1185">Reference proteome</keyword>
<dbReference type="Pfam" id="PF01584">
    <property type="entry name" value="CheW"/>
    <property type="match status" value="1"/>
</dbReference>
<evidence type="ECO:0000313" key="3">
    <source>
        <dbReference type="Proteomes" id="UP001221189"/>
    </source>
</evidence>
<dbReference type="SUPFAM" id="SSF50341">
    <property type="entry name" value="CheW-like"/>
    <property type="match status" value="1"/>
</dbReference>
<protein>
    <submittedName>
        <fullName evidence="2">Chemotaxis protein CheW</fullName>
    </submittedName>
</protein>
<feature type="domain" description="CheW-like" evidence="1">
    <location>
        <begin position="28"/>
        <end position="191"/>
    </location>
</feature>
<dbReference type="InterPro" id="IPR036061">
    <property type="entry name" value="CheW-like_dom_sf"/>
</dbReference>
<name>A0ABT5K9W9_9BURK</name>
<gene>
    <name evidence="2" type="ORF">PRZ03_03240</name>
</gene>
<dbReference type="PROSITE" id="PS50851">
    <property type="entry name" value="CHEW"/>
    <property type="match status" value="1"/>
</dbReference>
<sequence length="196" mass="21986">MSNKQALRELQQRLAQRMQDAREQKTEVANWLAVECAGYGLLLSLKQAAEIFTPVAIKPVPYAKPWLVGVANLRGGLFTVVDLAMFLGLRESSSVRSDMRADSAQTRLVSLSPELHINCALLVDRLVGLRSDEQLTVQTETVEGDPRPRFDETGREVSVKRPRFAGPHMVDGEGRSWQQLHLDALSRHEQFLRVVV</sequence>
<comment type="caution">
    <text evidence="2">The sequence shown here is derived from an EMBL/GenBank/DDBJ whole genome shotgun (WGS) entry which is preliminary data.</text>
</comment>
<organism evidence="2 3">
    <name type="scientific">Roseateles albus</name>
    <dbReference type="NCBI Taxonomy" id="2987525"/>
    <lineage>
        <taxon>Bacteria</taxon>
        <taxon>Pseudomonadati</taxon>
        <taxon>Pseudomonadota</taxon>
        <taxon>Betaproteobacteria</taxon>
        <taxon>Burkholderiales</taxon>
        <taxon>Sphaerotilaceae</taxon>
        <taxon>Roseateles</taxon>
    </lineage>
</organism>
<dbReference type="InterPro" id="IPR039315">
    <property type="entry name" value="CheW"/>
</dbReference>
<accession>A0ABT5K9W9</accession>
<dbReference type="InterPro" id="IPR002545">
    <property type="entry name" value="CheW-lke_dom"/>
</dbReference>
<dbReference type="PANTHER" id="PTHR22617:SF43">
    <property type="entry name" value="PROTEIN PILI"/>
    <property type="match status" value="1"/>
</dbReference>
<proteinExistence type="predicted"/>
<evidence type="ECO:0000259" key="1">
    <source>
        <dbReference type="PROSITE" id="PS50851"/>
    </source>
</evidence>
<dbReference type="Gene3D" id="2.40.50.180">
    <property type="entry name" value="CheA-289, Domain 4"/>
    <property type="match status" value="1"/>
</dbReference>
<dbReference type="EMBL" id="JAQQXT010000002">
    <property type="protein sequence ID" value="MDC8770575.1"/>
    <property type="molecule type" value="Genomic_DNA"/>
</dbReference>
<evidence type="ECO:0000313" key="2">
    <source>
        <dbReference type="EMBL" id="MDC8770575.1"/>
    </source>
</evidence>
<reference evidence="2 3" key="1">
    <citation type="submission" date="2022-10" db="EMBL/GenBank/DDBJ databases">
        <title>Paucibacter sp. hw1 Genome sequencing.</title>
        <authorList>
            <person name="Park S."/>
        </authorList>
    </citation>
    <scope>NUCLEOTIDE SEQUENCE [LARGE SCALE GENOMIC DNA]</scope>
    <source>
        <strain evidence="3">hw1</strain>
    </source>
</reference>
<dbReference type="PANTHER" id="PTHR22617">
    <property type="entry name" value="CHEMOTAXIS SENSOR HISTIDINE KINASE-RELATED"/>
    <property type="match status" value="1"/>
</dbReference>